<reference evidence="2 3" key="1">
    <citation type="journal article" date="2023" name="Commun. Biol.">
        <title>Reorganization of the ancestral sex-determining regions during the evolution of trioecy in Pleodorina starrii.</title>
        <authorList>
            <person name="Takahashi K."/>
            <person name="Suzuki S."/>
            <person name="Kawai-Toyooka H."/>
            <person name="Yamamoto K."/>
            <person name="Hamaji T."/>
            <person name="Ootsuki R."/>
            <person name="Yamaguchi H."/>
            <person name="Kawachi M."/>
            <person name="Higashiyama T."/>
            <person name="Nozaki H."/>
        </authorList>
    </citation>
    <scope>NUCLEOTIDE SEQUENCE [LARGE SCALE GENOMIC DNA]</scope>
    <source>
        <strain evidence="2 3">NIES-4479</strain>
    </source>
</reference>
<keyword evidence="3" id="KW-1185">Reference proteome</keyword>
<dbReference type="Proteomes" id="UP001165080">
    <property type="component" value="Unassembled WGS sequence"/>
</dbReference>
<feature type="transmembrane region" description="Helical" evidence="1">
    <location>
        <begin position="68"/>
        <end position="91"/>
    </location>
</feature>
<sequence>MNVADYLWVEDLLHEPCKIVAEMMSNEATLEGMATATDVNAVSITRDGVRGFKKLVASIPPFIKELKVLVVAVITLLFTVISLAIIVYLVYYQHPRPFFLCCSGMFGWFMEDYTAGLVHDLSRLRDARAHSVLRDYAQLVGQPRMFDKVAALQIPDSALLKPENVANVLRFWDSLADRKKLTEDGMVKADLMMLDEAYLNADGEPDAHKLEPLFKLREQLGRLHEVLQDAKNTLSAAEDLEGAARLGWLAGLRDADKLAFVHRVVQEGLPALAPVHGDTTGCAKQCTLEAEACLQACEAAPDNAACKEACHDAYRCCKLACFDKLLSESAARNGGRVPVCSAMMHDHAQDCRKPLDGDEMMYCNLVWSGALQVMCSRRADVLSFLSRSDGGHDVGSVAAAAVVLAAVAATAATASGRVRAASMVGPLELSQKSTGVAGQEHVVEPQQRRIVLQAGNLARYPSVIRYA</sequence>
<organism evidence="2 3">
    <name type="scientific">Pleodorina starrii</name>
    <dbReference type="NCBI Taxonomy" id="330485"/>
    <lineage>
        <taxon>Eukaryota</taxon>
        <taxon>Viridiplantae</taxon>
        <taxon>Chlorophyta</taxon>
        <taxon>core chlorophytes</taxon>
        <taxon>Chlorophyceae</taxon>
        <taxon>CS clade</taxon>
        <taxon>Chlamydomonadales</taxon>
        <taxon>Volvocaceae</taxon>
        <taxon>Pleodorina</taxon>
    </lineage>
</organism>
<proteinExistence type="predicted"/>
<dbReference type="AlphaFoldDB" id="A0A9W6C0Z8"/>
<evidence type="ECO:0000313" key="2">
    <source>
        <dbReference type="EMBL" id="GLC62231.1"/>
    </source>
</evidence>
<dbReference type="EMBL" id="BRXU01000060">
    <property type="protein sequence ID" value="GLC62231.1"/>
    <property type="molecule type" value="Genomic_DNA"/>
</dbReference>
<keyword evidence="1" id="KW-0812">Transmembrane</keyword>
<protein>
    <submittedName>
        <fullName evidence="2">Uncharacterized protein</fullName>
    </submittedName>
</protein>
<accession>A0A9W6C0Z8</accession>
<evidence type="ECO:0000313" key="3">
    <source>
        <dbReference type="Proteomes" id="UP001165080"/>
    </source>
</evidence>
<keyword evidence="1" id="KW-1133">Transmembrane helix</keyword>
<evidence type="ECO:0000256" key="1">
    <source>
        <dbReference type="SAM" id="Phobius"/>
    </source>
</evidence>
<comment type="caution">
    <text evidence="2">The sequence shown here is derived from an EMBL/GenBank/DDBJ whole genome shotgun (WGS) entry which is preliminary data.</text>
</comment>
<keyword evidence="1" id="KW-0472">Membrane</keyword>
<gene>
    <name evidence="2" type="primary">PLEST007703</name>
    <name evidence="2" type="ORF">PLESTB_001859000</name>
</gene>
<name>A0A9W6C0Z8_9CHLO</name>